<dbReference type="EMBL" id="AMCI01000856">
    <property type="protein sequence ID" value="EJX07556.1"/>
    <property type="molecule type" value="Genomic_DNA"/>
</dbReference>
<gene>
    <name evidence="4" type="ORF">EVA_04335</name>
</gene>
<dbReference type="Pfam" id="PF00881">
    <property type="entry name" value="Nitroreductase"/>
    <property type="match status" value="2"/>
</dbReference>
<evidence type="ECO:0000256" key="2">
    <source>
        <dbReference type="ARBA" id="ARBA00023002"/>
    </source>
</evidence>
<name>J9D4I7_9ZZZZ</name>
<evidence type="ECO:0000259" key="3">
    <source>
        <dbReference type="Pfam" id="PF00881"/>
    </source>
</evidence>
<feature type="domain" description="Nitroreductase" evidence="3">
    <location>
        <begin position="70"/>
        <end position="159"/>
    </location>
</feature>
<dbReference type="GO" id="GO:0016491">
    <property type="term" value="F:oxidoreductase activity"/>
    <property type="evidence" value="ECO:0007669"/>
    <property type="project" value="UniProtKB-KW"/>
</dbReference>
<protein>
    <submittedName>
        <fullName evidence="4">Nitroreductase family protein</fullName>
    </submittedName>
</protein>
<organism evidence="4">
    <name type="scientific">gut metagenome</name>
    <dbReference type="NCBI Taxonomy" id="749906"/>
    <lineage>
        <taxon>unclassified sequences</taxon>
        <taxon>metagenomes</taxon>
        <taxon>organismal metagenomes</taxon>
    </lineage>
</organism>
<comment type="caution">
    <text evidence="4">The sequence shown here is derived from an EMBL/GenBank/DDBJ whole genome shotgun (WGS) entry which is preliminary data.</text>
</comment>
<dbReference type="PANTHER" id="PTHR43673">
    <property type="entry name" value="NAD(P)H NITROREDUCTASE YDGI-RELATED"/>
    <property type="match status" value="1"/>
</dbReference>
<accession>J9D4I7</accession>
<comment type="similarity">
    <text evidence="1">Belongs to the nitroreductase family.</text>
</comment>
<evidence type="ECO:0000313" key="4">
    <source>
        <dbReference type="EMBL" id="EJX07556.1"/>
    </source>
</evidence>
<proteinExistence type="inferred from homology"/>
<dbReference type="InterPro" id="IPR029479">
    <property type="entry name" value="Nitroreductase"/>
</dbReference>
<dbReference type="SUPFAM" id="SSF55469">
    <property type="entry name" value="FMN-dependent nitroreductase-like"/>
    <property type="match status" value="1"/>
</dbReference>
<dbReference type="InterPro" id="IPR000415">
    <property type="entry name" value="Nitroreductase-like"/>
</dbReference>
<sequence>MDVNSFLSLVAARQSDRAYDKTRQVEPEKLHRILEAARLAPSACNAQPWKFVVVTDPELAVLVGKATAGLGMNKFAKHAPVHILIVEESMNITSFLGARIKDKYFPLIDIGIAASHITLAAESEGLGSCILGWFDENEIKRLVGIPSNKRLLLDITVGYPVKPKRKKSRKPADKVISYNSYK</sequence>
<reference evidence="4" key="1">
    <citation type="journal article" date="2012" name="PLoS ONE">
        <title>Gene sets for utilization of primary and secondary nutrition supplies in the distal gut of endangered iberian lynx.</title>
        <authorList>
            <person name="Alcaide M."/>
            <person name="Messina E."/>
            <person name="Richter M."/>
            <person name="Bargiela R."/>
            <person name="Peplies J."/>
            <person name="Huws S.A."/>
            <person name="Newbold C.J."/>
            <person name="Golyshin P.N."/>
            <person name="Simon M.A."/>
            <person name="Lopez G."/>
            <person name="Yakimov M.M."/>
            <person name="Ferrer M."/>
        </authorList>
    </citation>
    <scope>NUCLEOTIDE SEQUENCE</scope>
</reference>
<evidence type="ECO:0000256" key="1">
    <source>
        <dbReference type="ARBA" id="ARBA00007118"/>
    </source>
</evidence>
<dbReference type="PANTHER" id="PTHR43673:SF10">
    <property type="entry name" value="NADH DEHYDROGENASE_NAD(P)H NITROREDUCTASE XCC3605-RELATED"/>
    <property type="match status" value="1"/>
</dbReference>
<feature type="domain" description="Nitroreductase" evidence="3">
    <location>
        <begin position="11"/>
        <end position="66"/>
    </location>
</feature>
<dbReference type="Gene3D" id="3.40.109.10">
    <property type="entry name" value="NADH Oxidase"/>
    <property type="match status" value="1"/>
</dbReference>
<dbReference type="AlphaFoldDB" id="J9D4I7"/>
<keyword evidence="2" id="KW-0560">Oxidoreductase</keyword>